<name>A0AAX3RY02_9GAMM</name>
<evidence type="ECO:0000259" key="4">
    <source>
        <dbReference type="SMART" id="SM00895"/>
    </source>
</evidence>
<keyword evidence="1" id="KW-0805">Transcription regulation</keyword>
<dbReference type="SUPFAM" id="SSF48008">
    <property type="entry name" value="GntR ligand-binding domain-like"/>
    <property type="match status" value="1"/>
</dbReference>
<reference evidence="6" key="2">
    <citation type="submission" date="2023-01" db="EMBL/GenBank/DDBJ databases">
        <title>The prevalence of carbapenem-resistant bacteria in aquaculture in China and the genetic diversity of carbapenem-resistant genes.</title>
        <authorList>
            <person name="Wen R."/>
        </authorList>
    </citation>
    <scope>NUCLEOTIDE SEQUENCE</scope>
    <source>
        <strain evidence="6">PVA41-chromosome</strain>
    </source>
</reference>
<dbReference type="InterPro" id="IPR008920">
    <property type="entry name" value="TF_FadR/GntR_C"/>
</dbReference>
<evidence type="ECO:0000313" key="5">
    <source>
        <dbReference type="EMBL" id="USB37993.1"/>
    </source>
</evidence>
<dbReference type="EMBL" id="CP097327">
    <property type="protein sequence ID" value="USB37993.1"/>
    <property type="molecule type" value="Genomic_DNA"/>
</dbReference>
<accession>A0AAX3RY02</accession>
<feature type="domain" description="GntR C-terminal" evidence="4">
    <location>
        <begin position="16"/>
        <end position="134"/>
    </location>
</feature>
<gene>
    <name evidence="5" type="ORF">M5J11_05815</name>
    <name evidence="6" type="ORF">PG365_00640</name>
</gene>
<dbReference type="Pfam" id="PF07729">
    <property type="entry name" value="FCD"/>
    <property type="match status" value="1"/>
</dbReference>
<evidence type="ECO:0000313" key="6">
    <source>
        <dbReference type="EMBL" id="WFC06926.1"/>
    </source>
</evidence>
<dbReference type="AlphaFoldDB" id="A0AAX3RY02"/>
<dbReference type="GO" id="GO:0003677">
    <property type="term" value="F:DNA binding"/>
    <property type="evidence" value="ECO:0007669"/>
    <property type="project" value="UniProtKB-KW"/>
</dbReference>
<dbReference type="RefSeq" id="WP_251464851.1">
    <property type="nucleotide sequence ID" value="NZ_CP097327.1"/>
</dbReference>
<dbReference type="PANTHER" id="PTHR43537:SF5">
    <property type="entry name" value="UXU OPERON TRANSCRIPTIONAL REGULATOR"/>
    <property type="match status" value="1"/>
</dbReference>
<dbReference type="EMBL" id="CP116222">
    <property type="protein sequence ID" value="WFC06926.1"/>
    <property type="molecule type" value="Genomic_DNA"/>
</dbReference>
<dbReference type="Proteomes" id="UP001057142">
    <property type="component" value="Chromosome"/>
</dbReference>
<proteinExistence type="predicted"/>
<evidence type="ECO:0000256" key="3">
    <source>
        <dbReference type="ARBA" id="ARBA00023163"/>
    </source>
</evidence>
<evidence type="ECO:0000313" key="8">
    <source>
        <dbReference type="Proteomes" id="UP001222403"/>
    </source>
</evidence>
<evidence type="ECO:0000313" key="7">
    <source>
        <dbReference type="Proteomes" id="UP001057142"/>
    </source>
</evidence>
<keyword evidence="7" id="KW-1185">Reference proteome</keyword>
<evidence type="ECO:0000256" key="1">
    <source>
        <dbReference type="ARBA" id="ARBA00023015"/>
    </source>
</evidence>
<dbReference type="PANTHER" id="PTHR43537">
    <property type="entry name" value="TRANSCRIPTIONAL REGULATOR, GNTR FAMILY"/>
    <property type="match status" value="1"/>
</dbReference>
<protein>
    <submittedName>
        <fullName evidence="6">GntR family transcriptional regulator</fullName>
    </submittedName>
</protein>
<reference evidence="5" key="1">
    <citation type="journal article" date="2022" name="Front. Microbiol.">
        <title>Identification of a novel aminoglycoside O-nucleotidyltransferase AadA33 in Providencia vermicola.</title>
        <authorList>
            <person name="Feng C."/>
            <person name="Gao M."/>
            <person name="Jiang W."/>
            <person name="Shi W."/>
            <person name="Li A."/>
            <person name="Liu S."/>
            <person name="Zhang L."/>
            <person name="Zhang X."/>
            <person name="Li Q."/>
            <person name="Lin H."/>
            <person name="Lu J."/>
            <person name="Li K."/>
            <person name="Zhang H."/>
            <person name="Hu Y."/>
            <person name="Bao Q."/>
            <person name="Lin X."/>
        </authorList>
    </citation>
    <scope>NUCLEOTIDE SEQUENCE</scope>
    <source>
        <strain evidence="5">P13</strain>
    </source>
</reference>
<dbReference type="InterPro" id="IPR011711">
    <property type="entry name" value="GntR_C"/>
</dbReference>
<dbReference type="SMART" id="SM00895">
    <property type="entry name" value="FCD"/>
    <property type="match status" value="1"/>
</dbReference>
<evidence type="ECO:0000256" key="2">
    <source>
        <dbReference type="ARBA" id="ARBA00023125"/>
    </source>
</evidence>
<dbReference type="Gene3D" id="1.20.120.530">
    <property type="entry name" value="GntR ligand-binding domain-like"/>
    <property type="match status" value="1"/>
</dbReference>
<organism evidence="6 8">
    <name type="scientific">Providencia vermicola</name>
    <dbReference type="NCBI Taxonomy" id="333965"/>
    <lineage>
        <taxon>Bacteria</taxon>
        <taxon>Pseudomonadati</taxon>
        <taxon>Pseudomonadota</taxon>
        <taxon>Gammaproteobacteria</taxon>
        <taxon>Enterobacterales</taxon>
        <taxon>Morganellaceae</taxon>
        <taxon>Providencia</taxon>
    </lineage>
</organism>
<keyword evidence="2" id="KW-0238">DNA-binding</keyword>
<keyword evidence="3" id="KW-0804">Transcription</keyword>
<sequence>MSAWLVSPININEIEQLFVYRKILEIAAIRLGGHNITESNFIKIEKILSALTSESTPEQSEQIGYEFYLWIANLSNNDFIIQGIQDAMLQLQRVRWLESDSTHHGWEEHHSIINALRQDEVESAVDLLEKHIRTTKERLLTILEKDQRS</sequence>
<dbReference type="Proteomes" id="UP001222403">
    <property type="component" value="Chromosome"/>
</dbReference>